<keyword evidence="3" id="KW-1185">Reference proteome</keyword>
<feature type="chain" id="PRO_5046757926" evidence="1">
    <location>
        <begin position="19"/>
        <end position="280"/>
    </location>
</feature>
<sequence>MKKVFFIVILSLSLICFADFTYAKTNEPVYTPISFQIEIQDWEAVNKIIPKYSLFTVIDVETGKSFNVQRRAGSRHADVQPLTREDTRIMKEIYDGNWSWKRRAVLILADENLIPASMHGMPHGAGSLPNGFCGHFCIHFMGSTTHRTGKADLSHHVMILKAAGKINEYMNNLPPSQLLNVLFVSIKNQDKGLVKKIAISNQKNIKKDLKKIKKIEAIQWTLPQIKKSGAFSLETEIPVEVNLFIKNRGRIRTKLSFTLVRTSPISPWKVNMDPLFSSIN</sequence>
<evidence type="ECO:0000313" key="2">
    <source>
        <dbReference type="EMBL" id="ODG93431.1"/>
    </source>
</evidence>
<keyword evidence="1" id="KW-0732">Signal</keyword>
<name>A0ABX2ZW57_9BACI</name>
<reference evidence="2 3" key="1">
    <citation type="submission" date="2016-07" db="EMBL/GenBank/DDBJ databases">
        <authorList>
            <person name="Townsley L."/>
            <person name="Shank E.A."/>
        </authorList>
    </citation>
    <scope>NUCLEOTIDE SEQUENCE [LARGE SCALE GENOMIC DNA]</scope>
    <source>
        <strain evidence="2 3">CH01</strain>
    </source>
</reference>
<dbReference type="RefSeq" id="WP_069032500.1">
    <property type="nucleotide sequence ID" value="NZ_MDKC01000002.1"/>
</dbReference>
<accession>A0ABX2ZW57</accession>
<proteinExistence type="predicted"/>
<evidence type="ECO:0000256" key="1">
    <source>
        <dbReference type="SAM" id="SignalP"/>
    </source>
</evidence>
<comment type="caution">
    <text evidence="2">The sequence shown here is derived from an EMBL/GenBank/DDBJ whole genome shotgun (WGS) entry which is preliminary data.</text>
</comment>
<evidence type="ECO:0000313" key="3">
    <source>
        <dbReference type="Proteomes" id="UP000094580"/>
    </source>
</evidence>
<gene>
    <name evidence="2" type="ORF">BED47_03860</name>
</gene>
<dbReference type="Proteomes" id="UP000094580">
    <property type="component" value="Unassembled WGS sequence"/>
</dbReference>
<dbReference type="EMBL" id="MDKC01000002">
    <property type="protein sequence ID" value="ODG93431.1"/>
    <property type="molecule type" value="Genomic_DNA"/>
</dbReference>
<organism evidence="2 3">
    <name type="scientific">Gottfriedia luciferensis</name>
    <dbReference type="NCBI Taxonomy" id="178774"/>
    <lineage>
        <taxon>Bacteria</taxon>
        <taxon>Bacillati</taxon>
        <taxon>Bacillota</taxon>
        <taxon>Bacilli</taxon>
        <taxon>Bacillales</taxon>
        <taxon>Bacillaceae</taxon>
        <taxon>Gottfriedia</taxon>
    </lineage>
</organism>
<protein>
    <submittedName>
        <fullName evidence="2">Uncharacterized protein</fullName>
    </submittedName>
</protein>
<feature type="signal peptide" evidence="1">
    <location>
        <begin position="1"/>
        <end position="18"/>
    </location>
</feature>